<keyword evidence="2" id="KW-1185">Reference proteome</keyword>
<gene>
    <name evidence="1" type="ORF">LX16_4801</name>
</gene>
<dbReference type="Proteomes" id="UP000321617">
    <property type="component" value="Unassembled WGS sequence"/>
</dbReference>
<protein>
    <submittedName>
        <fullName evidence="1">Uncharacterized protein</fullName>
    </submittedName>
</protein>
<reference evidence="1 2" key="1">
    <citation type="journal article" date="2013" name="Stand. Genomic Sci.">
        <title>Genomic Encyclopedia of Type Strains, Phase I: The one thousand microbial genomes (KMG-I) project.</title>
        <authorList>
            <person name="Kyrpides N.C."/>
            <person name="Woyke T."/>
            <person name="Eisen J.A."/>
            <person name="Garrity G."/>
            <person name="Lilburn T.G."/>
            <person name="Beck B.J."/>
            <person name="Whitman W.B."/>
            <person name="Hugenholtz P."/>
            <person name="Klenk H.P."/>
        </authorList>
    </citation>
    <scope>NUCLEOTIDE SEQUENCE [LARGE SCALE GENOMIC DNA]</scope>
    <source>
        <strain evidence="1 2">DSM 45044</strain>
    </source>
</reference>
<organism evidence="1 2">
    <name type="scientific">Stackebrandtia albiflava</name>
    <dbReference type="NCBI Taxonomy" id="406432"/>
    <lineage>
        <taxon>Bacteria</taxon>
        <taxon>Bacillati</taxon>
        <taxon>Actinomycetota</taxon>
        <taxon>Actinomycetes</taxon>
        <taxon>Glycomycetales</taxon>
        <taxon>Glycomycetaceae</taxon>
        <taxon>Stackebrandtia</taxon>
    </lineage>
</organism>
<dbReference type="RefSeq" id="WP_158645716.1">
    <property type="nucleotide sequence ID" value="NZ_BAABIJ010000005.1"/>
</dbReference>
<sequence length="58" mass="6768">MSIEMSADPRRRAARWTHHGADQLTAWRMKGSCARMLTARAFCPRHHRYCNTPTFYSA</sequence>
<evidence type="ECO:0000313" key="2">
    <source>
        <dbReference type="Proteomes" id="UP000321617"/>
    </source>
</evidence>
<proteinExistence type="predicted"/>
<comment type="caution">
    <text evidence="1">The sequence shown here is derived from an EMBL/GenBank/DDBJ whole genome shotgun (WGS) entry which is preliminary data.</text>
</comment>
<dbReference type="EMBL" id="VLLL01000009">
    <property type="protein sequence ID" value="TWJ08018.1"/>
    <property type="molecule type" value="Genomic_DNA"/>
</dbReference>
<dbReference type="AlphaFoldDB" id="A0A562UR03"/>
<evidence type="ECO:0000313" key="1">
    <source>
        <dbReference type="EMBL" id="TWJ08018.1"/>
    </source>
</evidence>
<accession>A0A562UR03</accession>
<name>A0A562UR03_9ACTN</name>